<dbReference type="PANTHER" id="PTHR37828">
    <property type="entry name" value="GSR2449 PROTEIN"/>
    <property type="match status" value="1"/>
</dbReference>
<accession>A0A3P3E270</accession>
<proteinExistence type="predicted"/>
<dbReference type="PANTHER" id="PTHR37828:SF1">
    <property type="entry name" value="YCII-RELATED DOMAIN-CONTAINING PROTEIN"/>
    <property type="match status" value="1"/>
</dbReference>
<dbReference type="InterPro" id="IPR011008">
    <property type="entry name" value="Dimeric_a/b-barrel"/>
</dbReference>
<name>A0A3P3E270_9BURK</name>
<gene>
    <name evidence="1" type="ORF">EH244_30300</name>
</gene>
<dbReference type="SUPFAM" id="SSF54909">
    <property type="entry name" value="Dimeric alpha+beta barrel"/>
    <property type="match status" value="1"/>
</dbReference>
<dbReference type="EMBL" id="RQXU01000037">
    <property type="protein sequence ID" value="RRH80585.1"/>
    <property type="molecule type" value="Genomic_DNA"/>
</dbReference>
<evidence type="ECO:0000313" key="1">
    <source>
        <dbReference type="EMBL" id="RRH80585.1"/>
    </source>
</evidence>
<dbReference type="Gene3D" id="3.30.70.1060">
    <property type="entry name" value="Dimeric alpha+beta barrel"/>
    <property type="match status" value="1"/>
</dbReference>
<dbReference type="Proteomes" id="UP000271590">
    <property type="component" value="Unassembled WGS sequence"/>
</dbReference>
<protein>
    <recommendedName>
        <fullName evidence="3">YCII-related domain-containing protein</fullName>
    </recommendedName>
</protein>
<comment type="caution">
    <text evidence="1">The sequence shown here is derived from an EMBL/GenBank/DDBJ whole genome shotgun (WGS) entry which is preliminary data.</text>
</comment>
<organism evidence="1 2">
    <name type="scientific">Variovorax beijingensis</name>
    <dbReference type="NCBI Taxonomy" id="2496117"/>
    <lineage>
        <taxon>Bacteria</taxon>
        <taxon>Pseudomonadati</taxon>
        <taxon>Pseudomonadota</taxon>
        <taxon>Betaproteobacteria</taxon>
        <taxon>Burkholderiales</taxon>
        <taxon>Comamonadaceae</taxon>
        <taxon>Variovorax</taxon>
    </lineage>
</organism>
<reference evidence="1 2" key="1">
    <citation type="submission" date="2018-11" db="EMBL/GenBank/DDBJ databases">
        <title>The genome of Variovorax sp T529.</title>
        <authorList>
            <person name="Gao J."/>
        </authorList>
    </citation>
    <scope>NUCLEOTIDE SEQUENCE [LARGE SCALE GENOMIC DNA]</scope>
    <source>
        <strain evidence="1 2">T529</strain>
    </source>
</reference>
<evidence type="ECO:0008006" key="3">
    <source>
        <dbReference type="Google" id="ProtNLM"/>
    </source>
</evidence>
<dbReference type="AlphaFoldDB" id="A0A3P3E270"/>
<sequence length="97" mass="10836">MFCVFLKFSSSKGQASRHMAEHMRWIEQGFEDGIFLLTGSLSGNQGGTVLAHNTTREALENRVALDPFVAQDVVKAEIVEIAPGRVDERLQFLVERT</sequence>
<evidence type="ECO:0000313" key="2">
    <source>
        <dbReference type="Proteomes" id="UP000271590"/>
    </source>
</evidence>